<feature type="domain" description="Adenosine deaminase" evidence="8">
    <location>
        <begin position="12"/>
        <end position="349"/>
    </location>
</feature>
<comment type="cofactor">
    <cofactor evidence="1">
        <name>Zn(2+)</name>
        <dbReference type="ChEBI" id="CHEBI:29105"/>
    </cofactor>
</comment>
<dbReference type="Pfam" id="PF00962">
    <property type="entry name" value="A_deaminase"/>
    <property type="match status" value="1"/>
</dbReference>
<dbReference type="GO" id="GO:0005829">
    <property type="term" value="C:cytosol"/>
    <property type="evidence" value="ECO:0007669"/>
    <property type="project" value="TreeGrafter"/>
</dbReference>
<dbReference type="RefSeq" id="WP_182558802.1">
    <property type="nucleotide sequence ID" value="NZ_JACGWT010000001.1"/>
</dbReference>
<keyword evidence="10" id="KW-1185">Reference proteome</keyword>
<evidence type="ECO:0000256" key="2">
    <source>
        <dbReference type="ARBA" id="ARBA00006676"/>
    </source>
</evidence>
<reference evidence="9 10" key="1">
    <citation type="submission" date="2020-07" db="EMBL/GenBank/DDBJ databases">
        <title>Sequencing the genomes of 1000 actinobacteria strains.</title>
        <authorList>
            <person name="Klenk H.-P."/>
        </authorList>
    </citation>
    <scope>NUCLEOTIDE SEQUENCE [LARGE SCALE GENOMIC DNA]</scope>
    <source>
        <strain evidence="9 10">DSM 100723</strain>
    </source>
</reference>
<dbReference type="GO" id="GO:0043103">
    <property type="term" value="P:hypoxanthine salvage"/>
    <property type="evidence" value="ECO:0007669"/>
    <property type="project" value="TreeGrafter"/>
</dbReference>
<proteinExistence type="inferred from homology"/>
<dbReference type="EMBL" id="JACGWT010000001">
    <property type="protein sequence ID" value="MBA8793274.1"/>
    <property type="molecule type" value="Genomic_DNA"/>
</dbReference>
<evidence type="ECO:0000256" key="6">
    <source>
        <dbReference type="ARBA" id="ARBA00022833"/>
    </source>
</evidence>
<dbReference type="InterPro" id="IPR001365">
    <property type="entry name" value="A_deaminase_dom"/>
</dbReference>
<protein>
    <recommendedName>
        <fullName evidence="3">adenosine deaminase</fullName>
        <ecNumber evidence="3">3.5.4.4</ecNumber>
    </recommendedName>
</protein>
<comment type="similarity">
    <text evidence="2">Belongs to the metallo-dependent hydrolases superfamily. Adenosine and AMP deaminases family.</text>
</comment>
<organism evidence="9 10">
    <name type="scientific">Microlunatus kandeliicorticis</name>
    <dbReference type="NCBI Taxonomy" id="1759536"/>
    <lineage>
        <taxon>Bacteria</taxon>
        <taxon>Bacillati</taxon>
        <taxon>Actinomycetota</taxon>
        <taxon>Actinomycetes</taxon>
        <taxon>Propionibacteriales</taxon>
        <taxon>Propionibacteriaceae</taxon>
        <taxon>Microlunatus</taxon>
    </lineage>
</organism>
<keyword evidence="5 9" id="KW-0378">Hydrolase</keyword>
<dbReference type="SUPFAM" id="SSF51556">
    <property type="entry name" value="Metallo-dependent hydrolases"/>
    <property type="match status" value="1"/>
</dbReference>
<dbReference type="FunFam" id="3.20.20.140:FF:000020">
    <property type="entry name" value="Adenosine deaminase"/>
    <property type="match status" value="1"/>
</dbReference>
<dbReference type="NCBIfam" id="NF006847">
    <property type="entry name" value="PRK09358.1-2"/>
    <property type="match status" value="1"/>
</dbReference>
<dbReference type="PANTHER" id="PTHR11409:SF43">
    <property type="entry name" value="ADENOSINE DEAMINASE"/>
    <property type="match status" value="1"/>
</dbReference>
<dbReference type="GO" id="GO:0046872">
    <property type="term" value="F:metal ion binding"/>
    <property type="evidence" value="ECO:0007669"/>
    <property type="project" value="UniProtKB-KW"/>
</dbReference>
<evidence type="ECO:0000313" key="9">
    <source>
        <dbReference type="EMBL" id="MBA8793274.1"/>
    </source>
</evidence>
<keyword evidence="4" id="KW-0479">Metal-binding</keyword>
<dbReference type="InterPro" id="IPR032466">
    <property type="entry name" value="Metal_Hydrolase"/>
</dbReference>
<keyword evidence="6" id="KW-0862">Zinc</keyword>
<dbReference type="AlphaFoldDB" id="A0A7W3P4U5"/>
<dbReference type="Gene3D" id="3.20.20.140">
    <property type="entry name" value="Metal-dependent hydrolases"/>
    <property type="match status" value="1"/>
</dbReference>
<evidence type="ECO:0000256" key="7">
    <source>
        <dbReference type="ARBA" id="ARBA00023080"/>
    </source>
</evidence>
<name>A0A7W3P4U5_9ACTN</name>
<dbReference type="GO" id="GO:0046103">
    <property type="term" value="P:inosine biosynthetic process"/>
    <property type="evidence" value="ECO:0007669"/>
    <property type="project" value="TreeGrafter"/>
</dbReference>
<keyword evidence="7" id="KW-0546">Nucleotide metabolism</keyword>
<dbReference type="PANTHER" id="PTHR11409">
    <property type="entry name" value="ADENOSINE DEAMINASE"/>
    <property type="match status" value="1"/>
</dbReference>
<comment type="caution">
    <text evidence="9">The sequence shown here is derived from an EMBL/GenBank/DDBJ whole genome shotgun (WGS) entry which is preliminary data.</text>
</comment>
<evidence type="ECO:0000313" key="10">
    <source>
        <dbReference type="Proteomes" id="UP000523079"/>
    </source>
</evidence>
<dbReference type="Proteomes" id="UP000523079">
    <property type="component" value="Unassembled WGS sequence"/>
</dbReference>
<accession>A0A7W3P4U5</accession>
<dbReference type="GO" id="GO:0006154">
    <property type="term" value="P:adenosine catabolic process"/>
    <property type="evidence" value="ECO:0007669"/>
    <property type="project" value="TreeGrafter"/>
</dbReference>
<evidence type="ECO:0000256" key="5">
    <source>
        <dbReference type="ARBA" id="ARBA00022801"/>
    </source>
</evidence>
<dbReference type="EC" id="3.5.4.4" evidence="3"/>
<evidence type="ECO:0000259" key="8">
    <source>
        <dbReference type="Pfam" id="PF00962"/>
    </source>
</evidence>
<evidence type="ECO:0000256" key="1">
    <source>
        <dbReference type="ARBA" id="ARBA00001947"/>
    </source>
</evidence>
<dbReference type="GO" id="GO:0009117">
    <property type="term" value="P:nucleotide metabolic process"/>
    <property type="evidence" value="ECO:0007669"/>
    <property type="project" value="UniProtKB-KW"/>
</dbReference>
<evidence type="ECO:0000256" key="3">
    <source>
        <dbReference type="ARBA" id="ARBA00012784"/>
    </source>
</evidence>
<dbReference type="GO" id="GO:0004000">
    <property type="term" value="F:adenosine deaminase activity"/>
    <property type="evidence" value="ECO:0007669"/>
    <property type="project" value="UniProtKB-ARBA"/>
</dbReference>
<sequence>MTLDPELVRRAPKVLLHDHLDGGLRPATVAELAVEVDHPLPVTDTDALGRWFAETADSGSLPAYLETFDHTVAVMQTAPALRRVAREFVEDMVADGVVYAETRWAPSQHTARGLSLTEAVRAVQQGLDEGVAAADRAGHPIRVGQLLTALRHQDDSPEIAELAGSLRGEGVVGFDIAGPEAGFPPVDHLPALQRLKELNMKITIHAGEAFGPASIWQAVQRCGADRVGHGVRLVEDVTDGPDGPRVGELGGYLRDARIALELCPRSNVQTGAVASVAEHPIDLLTRLGLRTTVNTDNRLMSDTTLSKEFLGLGEAFGYGLDELRRFTLNAAKASFLDLDARRALITEVIVPGYAALGV</sequence>
<dbReference type="NCBIfam" id="TIGR01430">
    <property type="entry name" value="aden_deam"/>
    <property type="match status" value="1"/>
</dbReference>
<evidence type="ECO:0000256" key="4">
    <source>
        <dbReference type="ARBA" id="ARBA00022723"/>
    </source>
</evidence>
<dbReference type="InterPro" id="IPR006330">
    <property type="entry name" value="Ado/ade_deaminase"/>
</dbReference>
<gene>
    <name evidence="9" type="ORF">FHX74_000868</name>
</gene>